<dbReference type="Pfam" id="PF00106">
    <property type="entry name" value="adh_short"/>
    <property type="match status" value="1"/>
</dbReference>
<organism evidence="4 5">
    <name type="scientific">Mycolicibacterium duvalii</name>
    <dbReference type="NCBI Taxonomy" id="39688"/>
    <lineage>
        <taxon>Bacteria</taxon>
        <taxon>Bacillati</taxon>
        <taxon>Actinomycetota</taxon>
        <taxon>Actinomycetes</taxon>
        <taxon>Mycobacteriales</taxon>
        <taxon>Mycobacteriaceae</taxon>
        <taxon>Mycolicibacterium</taxon>
    </lineage>
</organism>
<dbReference type="InterPro" id="IPR002347">
    <property type="entry name" value="SDR_fam"/>
</dbReference>
<dbReference type="OrthoDB" id="9795647at2"/>
<evidence type="ECO:0000256" key="3">
    <source>
        <dbReference type="RuleBase" id="RU000363"/>
    </source>
</evidence>
<dbReference type="Proteomes" id="UP000467006">
    <property type="component" value="Chromosome"/>
</dbReference>
<dbReference type="SUPFAM" id="SSF51735">
    <property type="entry name" value="NAD(P)-binding Rossmann-fold domains"/>
    <property type="match status" value="1"/>
</dbReference>
<evidence type="ECO:0000256" key="1">
    <source>
        <dbReference type="ARBA" id="ARBA00006484"/>
    </source>
</evidence>
<dbReference type="KEGG" id="mdu:MDUV_24710"/>
<dbReference type="PRINTS" id="PR00081">
    <property type="entry name" value="GDHRDH"/>
</dbReference>
<protein>
    <submittedName>
        <fullName evidence="4">3-hydroxyacyl-CoA dehydrogenase</fullName>
    </submittedName>
</protein>
<reference evidence="4 5" key="1">
    <citation type="journal article" date="2019" name="Emerg. Microbes Infect.">
        <title>Comprehensive subspecies identification of 175 nontuberculous mycobacteria species based on 7547 genomic profiles.</title>
        <authorList>
            <person name="Matsumoto Y."/>
            <person name="Kinjo T."/>
            <person name="Motooka D."/>
            <person name="Nabeya D."/>
            <person name="Jung N."/>
            <person name="Uechi K."/>
            <person name="Horii T."/>
            <person name="Iida T."/>
            <person name="Fujita J."/>
            <person name="Nakamura S."/>
        </authorList>
    </citation>
    <scope>NUCLEOTIDE SEQUENCE [LARGE SCALE GENOMIC DNA]</scope>
    <source>
        <strain evidence="4 5">JCM 6396</strain>
    </source>
</reference>
<dbReference type="InterPro" id="IPR020904">
    <property type="entry name" value="Sc_DH/Rdtase_CS"/>
</dbReference>
<dbReference type="InterPro" id="IPR036291">
    <property type="entry name" value="NAD(P)-bd_dom_sf"/>
</dbReference>
<keyword evidence="2" id="KW-0560">Oxidoreductase</keyword>
<dbReference type="RefSeq" id="WP_098005900.1">
    <property type="nucleotide sequence ID" value="NZ_AP022563.1"/>
</dbReference>
<accession>A0A7I7K299</accession>
<gene>
    <name evidence="4" type="ORF">MDUV_24710</name>
</gene>
<dbReference type="EMBL" id="AP022563">
    <property type="protein sequence ID" value="BBX17611.1"/>
    <property type="molecule type" value="Genomic_DNA"/>
</dbReference>
<dbReference type="PROSITE" id="PS00061">
    <property type="entry name" value="ADH_SHORT"/>
    <property type="match status" value="1"/>
</dbReference>
<evidence type="ECO:0000313" key="4">
    <source>
        <dbReference type="EMBL" id="BBX17611.1"/>
    </source>
</evidence>
<dbReference type="PRINTS" id="PR00080">
    <property type="entry name" value="SDRFAMILY"/>
</dbReference>
<comment type="similarity">
    <text evidence="1 3">Belongs to the short-chain dehydrogenases/reductases (SDR) family.</text>
</comment>
<proteinExistence type="inferred from homology"/>
<dbReference type="Gene3D" id="3.40.50.720">
    <property type="entry name" value="NAD(P)-binding Rossmann-like Domain"/>
    <property type="match status" value="1"/>
</dbReference>
<name>A0A7I7K299_9MYCO</name>
<sequence>MEISGKKAIIVGGASGFGKATAELLAQRGADVAVLDRPQSKGKEVADAIGGKFFEVDVTDFEGTEKVLQQAIDALGGQLHIIVTTAGGGAAERTVKKDGPHSLESFRKSVDLNLIGTFNISRLAGWQMSQQDLVDDEQEERGVIINTASIAAFEGQIGQVAYTASKAAIAGMCLTMARDMGSLGIRALAIAPSLFATGLTEGIPDEFAKALTKDAAFPKRLGKPEEYAKLVTAIVENPMLNGQCLRLDAGQRFAPK</sequence>
<dbReference type="AlphaFoldDB" id="A0A7I7K299"/>
<dbReference type="PANTHER" id="PTHR43658">
    <property type="entry name" value="SHORT-CHAIN DEHYDROGENASE/REDUCTASE"/>
    <property type="match status" value="1"/>
</dbReference>
<dbReference type="PANTHER" id="PTHR43658:SF8">
    <property type="entry name" value="17-BETA-HYDROXYSTEROID DEHYDROGENASE 14-RELATED"/>
    <property type="match status" value="1"/>
</dbReference>
<evidence type="ECO:0000313" key="5">
    <source>
        <dbReference type="Proteomes" id="UP000467006"/>
    </source>
</evidence>
<dbReference type="GO" id="GO:0016491">
    <property type="term" value="F:oxidoreductase activity"/>
    <property type="evidence" value="ECO:0007669"/>
    <property type="project" value="UniProtKB-KW"/>
</dbReference>
<keyword evidence="5" id="KW-1185">Reference proteome</keyword>
<evidence type="ECO:0000256" key="2">
    <source>
        <dbReference type="ARBA" id="ARBA00023002"/>
    </source>
</evidence>